<evidence type="ECO:0000256" key="4">
    <source>
        <dbReference type="ARBA" id="ARBA00022801"/>
    </source>
</evidence>
<dbReference type="InterPro" id="IPR011604">
    <property type="entry name" value="PDDEXK-like_dom_sf"/>
</dbReference>
<dbReference type="Pfam" id="PF12705">
    <property type="entry name" value="PDDEXK_1"/>
    <property type="match status" value="1"/>
</dbReference>
<evidence type="ECO:0000256" key="2">
    <source>
        <dbReference type="ARBA" id="ARBA00022741"/>
    </source>
</evidence>
<reference evidence="19" key="1">
    <citation type="journal article" date="2014" name="Int. J. Syst. Evol. Microbiol.">
        <title>Complete genome of a new Firmicutes species belonging to the dominant human colonic microbiota ('Ruminococcus bicirculans') reveals two chromosomes and a selective capacity to utilize plant glucans.</title>
        <authorList>
            <consortium name="NISC Comparative Sequencing Program"/>
            <person name="Wegmann U."/>
            <person name="Louis P."/>
            <person name="Goesmann A."/>
            <person name="Henrissat B."/>
            <person name="Duncan S.H."/>
            <person name="Flint H.J."/>
        </authorList>
    </citation>
    <scope>NUCLEOTIDE SEQUENCE</scope>
    <source>
        <strain evidence="19">NBRC 107169</strain>
    </source>
</reference>
<dbReference type="EMBL" id="BSNI01000002">
    <property type="protein sequence ID" value="GLQ17153.1"/>
    <property type="molecule type" value="Genomic_DNA"/>
</dbReference>
<evidence type="ECO:0000256" key="15">
    <source>
        <dbReference type="PROSITE-ProRule" id="PRU00560"/>
    </source>
</evidence>
<comment type="catalytic activity">
    <reaction evidence="14">
        <text>ATP + H2O = ADP + phosphate + H(+)</text>
        <dbReference type="Rhea" id="RHEA:13065"/>
        <dbReference type="ChEBI" id="CHEBI:15377"/>
        <dbReference type="ChEBI" id="CHEBI:15378"/>
        <dbReference type="ChEBI" id="CHEBI:30616"/>
        <dbReference type="ChEBI" id="CHEBI:43474"/>
        <dbReference type="ChEBI" id="CHEBI:456216"/>
        <dbReference type="EC" id="5.6.2.4"/>
    </reaction>
</comment>
<keyword evidence="6" id="KW-0269">Exonuclease</keyword>
<evidence type="ECO:0000259" key="17">
    <source>
        <dbReference type="PROSITE" id="PS51198"/>
    </source>
</evidence>
<evidence type="ECO:0000256" key="12">
    <source>
        <dbReference type="ARBA" id="ARBA00034808"/>
    </source>
</evidence>
<keyword evidence="9" id="KW-0234">DNA repair</keyword>
<gene>
    <name evidence="19" type="ORF">GCM10007879_14020</name>
</gene>
<feature type="domain" description="UvrD-like helicase ATP-binding" evidence="17">
    <location>
        <begin position="12"/>
        <end position="488"/>
    </location>
</feature>
<dbReference type="Gene3D" id="1.10.486.10">
    <property type="entry name" value="PCRA, domain 4"/>
    <property type="match status" value="1"/>
</dbReference>
<keyword evidence="1" id="KW-0540">Nuclease</keyword>
<dbReference type="SUPFAM" id="SSF52540">
    <property type="entry name" value="P-loop containing nucleoside triphosphate hydrolases"/>
    <property type="match status" value="1"/>
</dbReference>
<evidence type="ECO:0000256" key="6">
    <source>
        <dbReference type="ARBA" id="ARBA00022839"/>
    </source>
</evidence>
<feature type="binding site" evidence="15">
    <location>
        <begin position="33"/>
        <end position="40"/>
    </location>
    <ligand>
        <name>ATP</name>
        <dbReference type="ChEBI" id="CHEBI:30616"/>
    </ligand>
</feature>
<keyword evidence="5 15" id="KW-0347">Helicase</keyword>
<keyword evidence="4 15" id="KW-0378">Hydrolase</keyword>
<dbReference type="InterPro" id="IPR027417">
    <property type="entry name" value="P-loop_NTPase"/>
</dbReference>
<evidence type="ECO:0000256" key="1">
    <source>
        <dbReference type="ARBA" id="ARBA00022722"/>
    </source>
</evidence>
<dbReference type="GO" id="GO:0004386">
    <property type="term" value="F:helicase activity"/>
    <property type="evidence" value="ECO:0007669"/>
    <property type="project" value="UniProtKB-KW"/>
</dbReference>
<dbReference type="PROSITE" id="PS51198">
    <property type="entry name" value="UVRD_HELICASE_ATP_BIND"/>
    <property type="match status" value="1"/>
</dbReference>
<evidence type="ECO:0000256" key="13">
    <source>
        <dbReference type="ARBA" id="ARBA00034923"/>
    </source>
</evidence>
<dbReference type="Pfam" id="PF00580">
    <property type="entry name" value="UvrD-helicase"/>
    <property type="match status" value="1"/>
</dbReference>
<dbReference type="Gene3D" id="3.40.50.300">
    <property type="entry name" value="P-loop containing nucleotide triphosphate hydrolases"/>
    <property type="match status" value="3"/>
</dbReference>
<evidence type="ECO:0000256" key="7">
    <source>
        <dbReference type="ARBA" id="ARBA00022840"/>
    </source>
</evidence>
<feature type="domain" description="UvrD-like helicase C-terminal" evidence="18">
    <location>
        <begin position="513"/>
        <end position="803"/>
    </location>
</feature>
<evidence type="ECO:0000256" key="16">
    <source>
        <dbReference type="SAM" id="MobiDB-lite"/>
    </source>
</evidence>
<organism evidence="19 20">
    <name type="scientific">Maritalea porphyrae</name>
    <dbReference type="NCBI Taxonomy" id="880732"/>
    <lineage>
        <taxon>Bacteria</taxon>
        <taxon>Pseudomonadati</taxon>
        <taxon>Pseudomonadota</taxon>
        <taxon>Alphaproteobacteria</taxon>
        <taxon>Hyphomicrobiales</taxon>
        <taxon>Devosiaceae</taxon>
        <taxon>Maritalea</taxon>
    </lineage>
</organism>
<comment type="catalytic activity">
    <reaction evidence="11">
        <text>Couples ATP hydrolysis with the unwinding of duplex DNA by translocating in the 3'-5' direction.</text>
        <dbReference type="EC" id="5.6.2.4"/>
    </reaction>
</comment>
<dbReference type="Proteomes" id="UP001161405">
    <property type="component" value="Unassembled WGS sequence"/>
</dbReference>
<dbReference type="NCBIfam" id="TIGR02784">
    <property type="entry name" value="addA_alphas"/>
    <property type="match status" value="1"/>
</dbReference>
<reference evidence="19" key="2">
    <citation type="submission" date="2023-01" db="EMBL/GenBank/DDBJ databases">
        <title>Draft genome sequence of Maritalea porphyrae strain NBRC 107169.</title>
        <authorList>
            <person name="Sun Q."/>
            <person name="Mori K."/>
        </authorList>
    </citation>
    <scope>NUCLEOTIDE SEQUENCE</scope>
    <source>
        <strain evidence="19">NBRC 107169</strain>
    </source>
</reference>
<evidence type="ECO:0000256" key="14">
    <source>
        <dbReference type="ARBA" id="ARBA00048988"/>
    </source>
</evidence>
<feature type="region of interest" description="Disordered" evidence="16">
    <location>
        <begin position="1"/>
        <end position="25"/>
    </location>
</feature>
<dbReference type="InterPro" id="IPR038726">
    <property type="entry name" value="PDDEXK_AddAB-type"/>
</dbReference>
<dbReference type="InterPro" id="IPR011335">
    <property type="entry name" value="Restrct_endonuc-II-like"/>
</dbReference>
<evidence type="ECO:0000256" key="3">
    <source>
        <dbReference type="ARBA" id="ARBA00022763"/>
    </source>
</evidence>
<protein>
    <recommendedName>
        <fullName evidence="12">DNA 3'-5' helicase</fullName>
        <ecNumber evidence="12">5.6.2.4</ecNumber>
    </recommendedName>
    <alternativeName>
        <fullName evidence="13">DNA 3'-5' helicase II</fullName>
    </alternativeName>
</protein>
<evidence type="ECO:0000313" key="20">
    <source>
        <dbReference type="Proteomes" id="UP001161405"/>
    </source>
</evidence>
<name>A0ABQ5URC1_9HYPH</name>
<dbReference type="PROSITE" id="PS51217">
    <property type="entry name" value="UVRD_HELICASE_CTER"/>
    <property type="match status" value="1"/>
</dbReference>
<proteinExistence type="predicted"/>
<keyword evidence="8" id="KW-0238">DNA-binding</keyword>
<comment type="caution">
    <text evidence="19">The sequence shown here is derived from an EMBL/GenBank/DDBJ whole genome shotgun (WGS) entry which is preliminary data.</text>
</comment>
<dbReference type="EC" id="5.6.2.4" evidence="12"/>
<dbReference type="Pfam" id="PF13361">
    <property type="entry name" value="UvrD_C"/>
    <property type="match status" value="1"/>
</dbReference>
<dbReference type="PANTHER" id="PTHR11070">
    <property type="entry name" value="UVRD / RECB / PCRA DNA HELICASE FAMILY MEMBER"/>
    <property type="match status" value="1"/>
</dbReference>
<dbReference type="InterPro" id="IPR000212">
    <property type="entry name" value="DNA_helicase_UvrD/REP"/>
</dbReference>
<evidence type="ECO:0000259" key="18">
    <source>
        <dbReference type="PROSITE" id="PS51217"/>
    </source>
</evidence>
<evidence type="ECO:0000256" key="5">
    <source>
        <dbReference type="ARBA" id="ARBA00022806"/>
    </source>
</evidence>
<keyword evidence="3" id="KW-0227">DNA damage</keyword>
<dbReference type="RefSeq" id="WP_284363090.1">
    <property type="nucleotide sequence ID" value="NZ_BSNI01000002.1"/>
</dbReference>
<evidence type="ECO:0000313" key="19">
    <source>
        <dbReference type="EMBL" id="GLQ17153.1"/>
    </source>
</evidence>
<evidence type="ECO:0000256" key="9">
    <source>
        <dbReference type="ARBA" id="ARBA00023204"/>
    </source>
</evidence>
<keyword evidence="2 15" id="KW-0547">Nucleotide-binding</keyword>
<keyword evidence="10" id="KW-0413">Isomerase</keyword>
<evidence type="ECO:0000256" key="11">
    <source>
        <dbReference type="ARBA" id="ARBA00034617"/>
    </source>
</evidence>
<dbReference type="PANTHER" id="PTHR11070:SF2">
    <property type="entry name" value="ATP-DEPENDENT DNA HELICASE SRS2"/>
    <property type="match status" value="1"/>
</dbReference>
<dbReference type="Gene3D" id="3.90.320.10">
    <property type="match status" value="1"/>
</dbReference>
<dbReference type="InterPro" id="IPR014016">
    <property type="entry name" value="UvrD-like_ATP-bd"/>
</dbReference>
<keyword evidence="20" id="KW-1185">Reference proteome</keyword>
<dbReference type="SUPFAM" id="SSF52980">
    <property type="entry name" value="Restriction endonuclease-like"/>
    <property type="match status" value="1"/>
</dbReference>
<dbReference type="Gene3D" id="3.30.160.800">
    <property type="match status" value="1"/>
</dbReference>
<dbReference type="InterPro" id="IPR014017">
    <property type="entry name" value="DNA_helicase_UvrD-like_C"/>
</dbReference>
<evidence type="ECO:0000256" key="10">
    <source>
        <dbReference type="ARBA" id="ARBA00023235"/>
    </source>
</evidence>
<accession>A0ABQ5URC1</accession>
<evidence type="ECO:0000256" key="8">
    <source>
        <dbReference type="ARBA" id="ARBA00023125"/>
    </source>
</evidence>
<sequence length="1157" mass="129553">MSEHPRGELSISEETKSNQTKAADPSANVWVKANAGSGKTYVLSRRVLRLLIDGVPPEQVLCLTYTKAAAAEMRARVTKELGQWAIMDDEELSSAIIDLEHKRPDRTRLNHARQLFAKALETPGGLKINTIHAFSESVLHRFPLEAGVPFDFHVIDDAQQMELLQSAREKTLAQRFDDADLKHAVNKLFEIASDNGLEDAISGALSFGAKLRLVLQNKVRCEVNLRKLLGLSSSDDLATIADRIVNEAILPPSEYGAVSAELAHLGVAKNFNKKLAKAADQPIDAELILGTFLKPDGQRPGRGHEAHSGVAKHNPLLAERLEQETDRLEALFQTYMAAKTLDHSLSLLAVIEAIFAQYDAQKRARSLLDFDDLIIHLRQLLEQSEFKDWIAYKLDAGITHILVDESQDTNPEQWRIVEALLADFFDGESAIERPRSVFAVGDEKQSIFSFQGAEPRLFGETGRKLGLQAMTAQRTWQSLTLKTSFRTVKTILSAVDLVFANPFAHQGLTGDDERTVHEAARLMDGGIVELWRPIEKPQEPESDQVYKTAPSDPRARPEDILADKIATTIDEWVRHGRQLGNRDAVVTPGDILILVQSRGAMFKAMIRALKQKGLPNLGEDKLTISTHIAVEDLLVLADVMMNPADDLGLATLLRSPLFGWDEDQLFALARGERAGKIRMQNQSPVWPLWVQLQHDAQTNKQAKRSVEAIRLWRNRIDLDRPYEFFAHILFKDDGLKKFHARLGPEIDDVINEFLNMALAHEQTDQPSMLGFVTAMRQSESQIKRELSEAGDAIRVMTVHGAKGLEAPIVFSIDATSAPAGRQNAKSILLSADHDAPQNAYLIWANGSSKNQAAAVQDIVEFEKEKDQAEYRRKLYVALTRAEDELYITGVEKRGQEKSWYQMVFDGLAQHCREIKDQDEQTIVWRYPATAEYQYKSNIEAKAVSDKALPAWVTDPAPVPLTKRIVEPSKHDETHAQSGGGGLDRETARLRGTALHALLQFMPRFDRTERDKLAAQALLTLMPHHPQLHGEMIAQAHSILDHQDFAELFGPNSRGEVAVAADIEFEDKPSRITGRIDRLLVKDDEVLIVDFKSDANPPKDMAEIPRNYRTQLLRYRAALRNQFPSRPIHCAILWTENAQFSKILDSDFQSATKSFTSS</sequence>
<dbReference type="InterPro" id="IPR014151">
    <property type="entry name" value="DNA_helicase_AddA"/>
</dbReference>
<keyword evidence="7 15" id="KW-0067">ATP-binding</keyword>